<name>A0AA35WIC1_GEOBA</name>
<keyword evidence="3" id="KW-1185">Reference proteome</keyword>
<dbReference type="Proteomes" id="UP001174909">
    <property type="component" value="Unassembled WGS sequence"/>
</dbReference>
<feature type="domain" description="DNA2/NAM7 helicase-like C-terminal" evidence="1">
    <location>
        <begin position="38"/>
        <end position="174"/>
    </location>
</feature>
<dbReference type="GO" id="GO:0005829">
    <property type="term" value="C:cytosol"/>
    <property type="evidence" value="ECO:0007669"/>
    <property type="project" value="TreeGrafter"/>
</dbReference>
<keyword evidence="2" id="KW-0378">Hydrolase</keyword>
<feature type="non-terminal residue" evidence="2">
    <location>
        <position position="192"/>
    </location>
</feature>
<dbReference type="AlphaFoldDB" id="A0AA35WIC1"/>
<keyword evidence="2" id="KW-0067">ATP-binding</keyword>
<reference evidence="2" key="1">
    <citation type="submission" date="2023-03" db="EMBL/GenBank/DDBJ databases">
        <authorList>
            <person name="Steffen K."/>
            <person name="Cardenas P."/>
        </authorList>
    </citation>
    <scope>NUCLEOTIDE SEQUENCE</scope>
</reference>
<dbReference type="SUPFAM" id="SSF52540">
    <property type="entry name" value="P-loop containing nucleoside triphosphate hydrolases"/>
    <property type="match status" value="1"/>
</dbReference>
<organism evidence="2 3">
    <name type="scientific">Geodia barretti</name>
    <name type="common">Barrett's horny sponge</name>
    <dbReference type="NCBI Taxonomy" id="519541"/>
    <lineage>
        <taxon>Eukaryota</taxon>
        <taxon>Metazoa</taxon>
        <taxon>Porifera</taxon>
        <taxon>Demospongiae</taxon>
        <taxon>Heteroscleromorpha</taxon>
        <taxon>Tetractinellida</taxon>
        <taxon>Astrophorina</taxon>
        <taxon>Geodiidae</taxon>
        <taxon>Geodia</taxon>
    </lineage>
</organism>
<comment type="caution">
    <text evidence="2">The sequence shown here is derived from an EMBL/GenBank/DDBJ whole genome shotgun (WGS) entry which is preliminary data.</text>
</comment>
<dbReference type="InterPro" id="IPR027417">
    <property type="entry name" value="P-loop_NTPase"/>
</dbReference>
<feature type="non-terminal residue" evidence="2">
    <location>
        <position position="1"/>
    </location>
</feature>
<gene>
    <name evidence="2" type="ORF">GBAR_LOCUS13216</name>
</gene>
<dbReference type="Pfam" id="PF13087">
    <property type="entry name" value="AAA_12"/>
    <property type="match status" value="1"/>
</dbReference>
<dbReference type="Gene3D" id="3.40.50.300">
    <property type="entry name" value="P-loop containing nucleotide triphosphate hydrolases"/>
    <property type="match status" value="1"/>
</dbReference>
<dbReference type="InterPro" id="IPR041679">
    <property type="entry name" value="DNA2/NAM7-like_C"/>
</dbReference>
<dbReference type="GO" id="GO:0004386">
    <property type="term" value="F:helicase activity"/>
    <property type="evidence" value="ECO:0007669"/>
    <property type="project" value="UniProtKB-KW"/>
</dbReference>
<dbReference type="GO" id="GO:0035194">
    <property type="term" value="P:regulatory ncRNA-mediated post-transcriptional gene silencing"/>
    <property type="evidence" value="ECO:0007669"/>
    <property type="project" value="TreeGrafter"/>
</dbReference>
<dbReference type="InterPro" id="IPR045055">
    <property type="entry name" value="DNA2/NAM7-like"/>
</dbReference>
<sequence>APLCFANKSTKIVLAGDKQQVGPQLLVLGDQPRKEGFSISLLERLENEYNNFGISADSYIARLETNFRCHPDILHLAGKLFYNCSLKSDVKPESTHPDAPFPLVFICSDIIHPHPSENPINELEAKIVVEQLKKFGSGWPQDCWGAKLDPSQICLMSPSRTQLNKIDETLVRDEMMVSKVLQKVERCPSYNV</sequence>
<evidence type="ECO:0000259" key="1">
    <source>
        <dbReference type="Pfam" id="PF13087"/>
    </source>
</evidence>
<protein>
    <submittedName>
        <fullName evidence="2">Probable RNA helicase SDE3</fullName>
    </submittedName>
</protein>
<keyword evidence="2" id="KW-0547">Nucleotide-binding</keyword>
<evidence type="ECO:0000313" key="3">
    <source>
        <dbReference type="Proteomes" id="UP001174909"/>
    </source>
</evidence>
<dbReference type="GO" id="GO:0043186">
    <property type="term" value="C:P granule"/>
    <property type="evidence" value="ECO:0007669"/>
    <property type="project" value="TreeGrafter"/>
</dbReference>
<dbReference type="EMBL" id="CASHTH010001962">
    <property type="protein sequence ID" value="CAI8022523.1"/>
    <property type="molecule type" value="Genomic_DNA"/>
</dbReference>
<dbReference type="PANTHER" id="PTHR10887">
    <property type="entry name" value="DNA2/NAM7 HELICASE FAMILY"/>
    <property type="match status" value="1"/>
</dbReference>
<keyword evidence="2" id="KW-0347">Helicase</keyword>
<evidence type="ECO:0000313" key="2">
    <source>
        <dbReference type="EMBL" id="CAI8022523.1"/>
    </source>
</evidence>
<proteinExistence type="predicted"/>
<accession>A0AA35WIC1</accession>
<dbReference type="PANTHER" id="PTHR10887:SF322">
    <property type="entry name" value="HELICASE MOV-10"/>
    <property type="match status" value="1"/>
</dbReference>